<gene>
    <name evidence="2" type="ORF">VKT23_009036</name>
</gene>
<dbReference type="SUPFAM" id="SSF56112">
    <property type="entry name" value="Protein kinase-like (PK-like)"/>
    <property type="match status" value="1"/>
</dbReference>
<protein>
    <recommendedName>
        <fullName evidence="1">Protein kinase domain-containing protein</fullName>
    </recommendedName>
</protein>
<reference evidence="2 3" key="1">
    <citation type="submission" date="2024-01" db="EMBL/GenBank/DDBJ databases">
        <title>A draft genome for the cacao thread blight pathogen Marasmiellus scandens.</title>
        <authorList>
            <person name="Baruah I.K."/>
            <person name="Leung J."/>
            <person name="Bukari Y."/>
            <person name="Amoako-Attah I."/>
            <person name="Meinhardt L.W."/>
            <person name="Bailey B.A."/>
            <person name="Cohen S.P."/>
        </authorList>
    </citation>
    <scope>NUCLEOTIDE SEQUENCE [LARGE SCALE GENOMIC DNA]</scope>
    <source>
        <strain evidence="2 3">GH-19</strain>
    </source>
</reference>
<organism evidence="2 3">
    <name type="scientific">Marasmiellus scandens</name>
    <dbReference type="NCBI Taxonomy" id="2682957"/>
    <lineage>
        <taxon>Eukaryota</taxon>
        <taxon>Fungi</taxon>
        <taxon>Dikarya</taxon>
        <taxon>Basidiomycota</taxon>
        <taxon>Agaricomycotina</taxon>
        <taxon>Agaricomycetes</taxon>
        <taxon>Agaricomycetidae</taxon>
        <taxon>Agaricales</taxon>
        <taxon>Marasmiineae</taxon>
        <taxon>Omphalotaceae</taxon>
        <taxon>Marasmiellus</taxon>
    </lineage>
</organism>
<sequence length="205" mass="22682">MLAEIESPSATFGIFPLVGSSLSDAVNLWAQNSLGDVMEMFLQALEALKYIHTHRIAHRDAFLDNFLVQWQPESLLMHRVSHSHPRVYLTDFETAIQFSEGEAFICYGLPVGGPIDLNSYGRSSPDDVLSGLGYNPFPVDAWQFFTGLEQLGFKCSNPEISEVLATFHPPDPNRRVSAEEAYNALASLVDNVPPVSLLNNPSIDD</sequence>
<evidence type="ECO:0000313" key="2">
    <source>
        <dbReference type="EMBL" id="KAK7461110.1"/>
    </source>
</evidence>
<name>A0ABR1JKW9_9AGAR</name>
<dbReference type="PROSITE" id="PS50011">
    <property type="entry name" value="PROTEIN_KINASE_DOM"/>
    <property type="match status" value="1"/>
</dbReference>
<keyword evidence="3" id="KW-1185">Reference proteome</keyword>
<dbReference type="InterPro" id="IPR011009">
    <property type="entry name" value="Kinase-like_dom_sf"/>
</dbReference>
<proteinExistence type="predicted"/>
<dbReference type="Gene3D" id="1.10.510.10">
    <property type="entry name" value="Transferase(Phosphotransferase) domain 1"/>
    <property type="match status" value="1"/>
</dbReference>
<evidence type="ECO:0000313" key="3">
    <source>
        <dbReference type="Proteomes" id="UP001498398"/>
    </source>
</evidence>
<feature type="domain" description="Protein kinase" evidence="1">
    <location>
        <begin position="1"/>
        <end position="205"/>
    </location>
</feature>
<comment type="caution">
    <text evidence="2">The sequence shown here is derived from an EMBL/GenBank/DDBJ whole genome shotgun (WGS) entry which is preliminary data.</text>
</comment>
<dbReference type="EMBL" id="JBANRG010000014">
    <property type="protein sequence ID" value="KAK7461110.1"/>
    <property type="molecule type" value="Genomic_DNA"/>
</dbReference>
<dbReference type="InterPro" id="IPR000719">
    <property type="entry name" value="Prot_kinase_dom"/>
</dbReference>
<evidence type="ECO:0000259" key="1">
    <source>
        <dbReference type="PROSITE" id="PS50011"/>
    </source>
</evidence>
<accession>A0ABR1JKW9</accession>
<dbReference type="Proteomes" id="UP001498398">
    <property type="component" value="Unassembled WGS sequence"/>
</dbReference>